<feature type="signal peptide" evidence="1">
    <location>
        <begin position="1"/>
        <end position="23"/>
    </location>
</feature>
<organism evidence="2 3">
    <name type="scientific">Periconia macrospinosa</name>
    <dbReference type="NCBI Taxonomy" id="97972"/>
    <lineage>
        <taxon>Eukaryota</taxon>
        <taxon>Fungi</taxon>
        <taxon>Dikarya</taxon>
        <taxon>Ascomycota</taxon>
        <taxon>Pezizomycotina</taxon>
        <taxon>Dothideomycetes</taxon>
        <taxon>Pleosporomycetidae</taxon>
        <taxon>Pleosporales</taxon>
        <taxon>Massarineae</taxon>
        <taxon>Periconiaceae</taxon>
        <taxon>Periconia</taxon>
    </lineage>
</organism>
<evidence type="ECO:0000256" key="1">
    <source>
        <dbReference type="SAM" id="SignalP"/>
    </source>
</evidence>
<evidence type="ECO:0000313" key="2">
    <source>
        <dbReference type="EMBL" id="PVH94626.1"/>
    </source>
</evidence>
<evidence type="ECO:0000313" key="3">
    <source>
        <dbReference type="Proteomes" id="UP000244855"/>
    </source>
</evidence>
<protein>
    <recommendedName>
        <fullName evidence="4">Secreted protein</fullName>
    </recommendedName>
</protein>
<name>A0A2V1D912_9PLEO</name>
<evidence type="ECO:0008006" key="4">
    <source>
        <dbReference type="Google" id="ProtNLM"/>
    </source>
</evidence>
<proteinExistence type="predicted"/>
<keyword evidence="1" id="KW-0732">Signal</keyword>
<dbReference type="AlphaFoldDB" id="A0A2V1D912"/>
<accession>A0A2V1D912</accession>
<reference evidence="2 3" key="1">
    <citation type="journal article" date="2018" name="Sci. Rep.">
        <title>Comparative genomics provides insights into the lifestyle and reveals functional heterogeneity of dark septate endophytic fungi.</title>
        <authorList>
            <person name="Knapp D.G."/>
            <person name="Nemeth J.B."/>
            <person name="Barry K."/>
            <person name="Hainaut M."/>
            <person name="Henrissat B."/>
            <person name="Johnson J."/>
            <person name="Kuo A."/>
            <person name="Lim J.H.P."/>
            <person name="Lipzen A."/>
            <person name="Nolan M."/>
            <person name="Ohm R.A."/>
            <person name="Tamas L."/>
            <person name="Grigoriev I.V."/>
            <person name="Spatafora J.W."/>
            <person name="Nagy L.G."/>
            <person name="Kovacs G.M."/>
        </authorList>
    </citation>
    <scope>NUCLEOTIDE SEQUENCE [LARGE SCALE GENOMIC DNA]</scope>
    <source>
        <strain evidence="2 3">DSE2036</strain>
    </source>
</reference>
<keyword evidence="3" id="KW-1185">Reference proteome</keyword>
<feature type="chain" id="PRO_5016145744" description="Secreted protein" evidence="1">
    <location>
        <begin position="24"/>
        <end position="180"/>
    </location>
</feature>
<dbReference type="Proteomes" id="UP000244855">
    <property type="component" value="Unassembled WGS sequence"/>
</dbReference>
<sequence length="180" mass="19280">MVALVCCHCHCPSLLCFASLVVSLRHSSPPRQAPAVSAISRWTCLLLLDCTPGVKQHHGLPACLGCRQQITTLHNKATRKRRCADGLGSPWAAQSCSHASRTGDLPSQQSVSEPKARVLFAQGPGARLPLPGATSRIMTTTAAPRFRFSPSAPQCPFGKASWTWPFAGCCPHSLARSLTR</sequence>
<dbReference type="EMBL" id="KZ805526">
    <property type="protein sequence ID" value="PVH94626.1"/>
    <property type="molecule type" value="Genomic_DNA"/>
</dbReference>
<gene>
    <name evidence="2" type="ORF">DM02DRAFT_633553</name>
</gene>